<feature type="non-terminal residue" evidence="5">
    <location>
        <position position="1019"/>
    </location>
</feature>
<dbReference type="GO" id="GO:0005856">
    <property type="term" value="C:cytoskeleton"/>
    <property type="evidence" value="ECO:0007669"/>
    <property type="project" value="TreeGrafter"/>
</dbReference>
<dbReference type="Proteomes" id="UP001497623">
    <property type="component" value="Unassembled WGS sequence"/>
</dbReference>
<feature type="compositionally biased region" description="Basic and acidic residues" evidence="2">
    <location>
        <begin position="752"/>
        <end position="761"/>
    </location>
</feature>
<evidence type="ECO:0000259" key="3">
    <source>
        <dbReference type="PROSITE" id="PS51232"/>
    </source>
</evidence>
<evidence type="ECO:0000313" key="5">
    <source>
        <dbReference type="EMBL" id="CAL4065963.1"/>
    </source>
</evidence>
<feature type="compositionally biased region" description="Pro residues" evidence="2">
    <location>
        <begin position="679"/>
        <end position="739"/>
    </location>
</feature>
<accession>A0AAV2PVG2</accession>
<feature type="compositionally biased region" description="Polar residues" evidence="2">
    <location>
        <begin position="466"/>
        <end position="480"/>
    </location>
</feature>
<dbReference type="InterPro" id="IPR015425">
    <property type="entry name" value="FH2_Formin"/>
</dbReference>
<dbReference type="EMBL" id="CAXKWB010001977">
    <property type="protein sequence ID" value="CAL4065963.1"/>
    <property type="molecule type" value="Genomic_DNA"/>
</dbReference>
<protein>
    <recommendedName>
        <fullName evidence="7">FH1/FH2 domain-containing protein 3</fullName>
    </recommendedName>
</protein>
<dbReference type="InterPro" id="IPR011989">
    <property type="entry name" value="ARM-like"/>
</dbReference>
<dbReference type="PROSITE" id="PS51444">
    <property type="entry name" value="FH2"/>
    <property type="match status" value="1"/>
</dbReference>
<organism evidence="5 6">
    <name type="scientific">Meganyctiphanes norvegica</name>
    <name type="common">Northern krill</name>
    <name type="synonym">Thysanopoda norvegica</name>
    <dbReference type="NCBI Taxonomy" id="48144"/>
    <lineage>
        <taxon>Eukaryota</taxon>
        <taxon>Metazoa</taxon>
        <taxon>Ecdysozoa</taxon>
        <taxon>Arthropoda</taxon>
        <taxon>Crustacea</taxon>
        <taxon>Multicrustacea</taxon>
        <taxon>Malacostraca</taxon>
        <taxon>Eumalacostraca</taxon>
        <taxon>Eucarida</taxon>
        <taxon>Euphausiacea</taxon>
        <taxon>Euphausiidae</taxon>
        <taxon>Meganyctiphanes</taxon>
    </lineage>
</organism>
<dbReference type="InterPro" id="IPR042201">
    <property type="entry name" value="FH2_Formin_sf"/>
</dbReference>
<feature type="domain" description="FH2" evidence="4">
    <location>
        <begin position="760"/>
        <end position="1019"/>
    </location>
</feature>
<feature type="compositionally biased region" description="Polar residues" evidence="2">
    <location>
        <begin position="563"/>
        <end position="576"/>
    </location>
</feature>
<dbReference type="PANTHER" id="PTHR45920:SF4">
    <property type="entry name" value="FORMIN HOMOLOGY 2 DOMAIN CONTAINING, ISOFORM I"/>
    <property type="match status" value="1"/>
</dbReference>
<evidence type="ECO:0000256" key="2">
    <source>
        <dbReference type="SAM" id="MobiDB-lite"/>
    </source>
</evidence>
<dbReference type="GO" id="GO:0030866">
    <property type="term" value="P:cortical actin cytoskeleton organization"/>
    <property type="evidence" value="ECO:0007669"/>
    <property type="project" value="TreeGrafter"/>
</dbReference>
<evidence type="ECO:0008006" key="7">
    <source>
        <dbReference type="Google" id="ProtNLM"/>
    </source>
</evidence>
<comment type="caution">
    <text evidence="5">The sequence shown here is derived from an EMBL/GenBank/DDBJ whole genome shotgun (WGS) entry which is preliminary data.</text>
</comment>
<feature type="compositionally biased region" description="Basic and acidic residues" evidence="2">
    <location>
        <begin position="548"/>
        <end position="562"/>
    </location>
</feature>
<name>A0AAV2PVG2_MEGNR</name>
<gene>
    <name evidence="5" type="ORF">MNOR_LOCUS5210</name>
</gene>
<dbReference type="SMART" id="SM00498">
    <property type="entry name" value="FH2"/>
    <property type="match status" value="1"/>
</dbReference>
<dbReference type="Pfam" id="PF02181">
    <property type="entry name" value="FH2"/>
    <property type="match status" value="1"/>
</dbReference>
<feature type="compositionally biased region" description="Low complexity" evidence="2">
    <location>
        <begin position="453"/>
        <end position="465"/>
    </location>
</feature>
<dbReference type="Gene3D" id="1.25.10.10">
    <property type="entry name" value="Leucine-rich Repeat Variant"/>
    <property type="match status" value="1"/>
</dbReference>
<dbReference type="Gene3D" id="1.20.58.2220">
    <property type="entry name" value="Formin, FH2 domain"/>
    <property type="match status" value="1"/>
</dbReference>
<keyword evidence="1" id="KW-0009">Actin-binding</keyword>
<dbReference type="PANTHER" id="PTHR45920">
    <property type="entry name" value="FORMIN HOMOLOGY 2 DOMAIN CONTAINING, ISOFORM I"/>
    <property type="match status" value="1"/>
</dbReference>
<feature type="compositionally biased region" description="Basic and acidic residues" evidence="2">
    <location>
        <begin position="577"/>
        <end position="612"/>
    </location>
</feature>
<evidence type="ECO:0000313" key="6">
    <source>
        <dbReference type="Proteomes" id="UP001497623"/>
    </source>
</evidence>
<dbReference type="SUPFAM" id="SSF48371">
    <property type="entry name" value="ARM repeat"/>
    <property type="match status" value="1"/>
</dbReference>
<evidence type="ECO:0000259" key="4">
    <source>
        <dbReference type="PROSITE" id="PS51444"/>
    </source>
</evidence>
<proteinExistence type="predicted"/>
<reference evidence="5 6" key="1">
    <citation type="submission" date="2024-05" db="EMBL/GenBank/DDBJ databases">
        <authorList>
            <person name="Wallberg A."/>
        </authorList>
    </citation>
    <scope>NUCLEOTIDE SEQUENCE [LARGE SCALE GENOMIC DNA]</scope>
</reference>
<dbReference type="GO" id="GO:0051015">
    <property type="term" value="F:actin filament binding"/>
    <property type="evidence" value="ECO:0007669"/>
    <property type="project" value="TreeGrafter"/>
</dbReference>
<sequence length="1019" mass="113857">MDVTVTPEAVGMQCDEGDTNLLDVQERGSADRTRVPCPVVLHVCANGIEDVDTPIPMHVEASTMLASYIIVLGDHFDNVYTNNDPNDVILGANSVNSPPNVQAIDRCGVMAEDDYSDNAAVTDIKDKQVMIYEGVICHGMCNNGLVDICIEPYNGGANWYRCMITLEDGMKTDNQWIEGARKQNKKNAIILRTQLSVRVHAIIEKLLNSEGRELRRALFSLKQIFQDDKDLVHAFVQNDGLTCLIKVGSQQDQNYQNYILRALGQVMLYVDGMNGVMDHQETIEWLYTLISSKYRLVVKTALKLLLVFVEYTESNALLLTKAIETVDMGKGVLPWNTIMNILDGKDGADGEIQTFAMTLVNKALNGIPDQDTYYDQTDCIEELNMEFIIAKAMHLSENNLELLQQYTIYEAVLAYEDGDDICRTTTIDPTIRQTPRYTSGDTLDRRKSRRHLSSCSPSPAASPSPTKWNKTAEDTISQRSSSDEEHVTVINVNGISIDELGGKHADAGVTPALKRRRERAERNRAFINEQESINEKRLGSQLSDSVEDENRKNNEMSSRRDSLTNIQDLASRISSLQDKENVDNNKRDSTTEDDRKPRTRMSDRVNRLKESLAKAQQPKQPEIIAPSVPEPPKKSENDVQWELLQEQMDRPLELCDLSFIDLTEEDDVLENKLFTNGAVPPPPPPPPTLNSVPGAPPPPPLPSGAPPPPPPPGGIPPPPAPPPMQAGGIPGPPPPPPPMGSSGHMSESENAGDEKDGEGKPVKPAKSKKTIKLFWREVRDVGQVVEGSIWEGLEHIPLDTQKFEHLFESRAKDIITKEKQQEQKGMKEIIVLDSKRSNVINIGMTKLPPPRTIKNAILKMDSSIINREGIEKLLTTMLPTDEEKNKIQEAAIHNPELPLGSAEQFLMMLSSISELQARLKLWMFKIDYEQMEKEIAEPLMDLKIGMEDLQKNRTFKIILAALLSIGNFLNGSEAKGFQIEYLAKVPEVKDTVHKHSLLHHLCHLIMEKYNDTSDLYSEV</sequence>
<dbReference type="GO" id="GO:0005737">
    <property type="term" value="C:cytoplasm"/>
    <property type="evidence" value="ECO:0007669"/>
    <property type="project" value="TreeGrafter"/>
</dbReference>
<dbReference type="PROSITE" id="PS51232">
    <property type="entry name" value="GBD_FH3"/>
    <property type="match status" value="1"/>
</dbReference>
<dbReference type="InterPro" id="IPR014768">
    <property type="entry name" value="GBD/FH3_dom"/>
</dbReference>
<keyword evidence="6" id="KW-1185">Reference proteome</keyword>
<dbReference type="InterPro" id="IPR016024">
    <property type="entry name" value="ARM-type_fold"/>
</dbReference>
<dbReference type="InterPro" id="IPR056771">
    <property type="entry name" value="FH3_FHOD1-3-like"/>
</dbReference>
<feature type="domain" description="GBD/FH3" evidence="3">
    <location>
        <begin position="129"/>
        <end position="497"/>
    </location>
</feature>
<feature type="compositionally biased region" description="Polar residues" evidence="2">
    <location>
        <begin position="431"/>
        <end position="441"/>
    </location>
</feature>
<feature type="region of interest" description="Disordered" evidence="2">
    <location>
        <begin position="431"/>
        <end position="485"/>
    </location>
</feature>
<feature type="region of interest" description="Disordered" evidence="2">
    <location>
        <begin position="674"/>
        <end position="767"/>
    </location>
</feature>
<dbReference type="Pfam" id="PF24959">
    <property type="entry name" value="FH3_FHOD1-3"/>
    <property type="match status" value="1"/>
</dbReference>
<feature type="region of interest" description="Disordered" evidence="2">
    <location>
        <begin position="523"/>
        <end position="637"/>
    </location>
</feature>
<evidence type="ECO:0000256" key="1">
    <source>
        <dbReference type="ARBA" id="ARBA00023203"/>
    </source>
</evidence>
<dbReference type="AlphaFoldDB" id="A0AAV2PVG2"/>
<dbReference type="SUPFAM" id="SSF101447">
    <property type="entry name" value="Formin homology 2 domain (FH2 domain)"/>
    <property type="match status" value="1"/>
</dbReference>